<organism evidence="4 5">
    <name type="scientific">Jiangella asiatica</name>
    <dbReference type="NCBI Taxonomy" id="2530372"/>
    <lineage>
        <taxon>Bacteria</taxon>
        <taxon>Bacillati</taxon>
        <taxon>Actinomycetota</taxon>
        <taxon>Actinomycetes</taxon>
        <taxon>Jiangellales</taxon>
        <taxon>Jiangellaceae</taxon>
        <taxon>Jiangella</taxon>
    </lineage>
</organism>
<accession>A0A4R5DLJ8</accession>
<feature type="domain" description="N-acetyltransferase" evidence="3">
    <location>
        <begin position="1"/>
        <end position="131"/>
    </location>
</feature>
<dbReference type="GO" id="GO:0016747">
    <property type="term" value="F:acyltransferase activity, transferring groups other than amino-acyl groups"/>
    <property type="evidence" value="ECO:0007669"/>
    <property type="project" value="InterPro"/>
</dbReference>
<dbReference type="InterPro" id="IPR050832">
    <property type="entry name" value="Bact_Acetyltransf"/>
</dbReference>
<comment type="caution">
    <text evidence="4">The sequence shown here is derived from an EMBL/GenBank/DDBJ whole genome shotgun (WGS) entry which is preliminary data.</text>
</comment>
<dbReference type="InParanoid" id="A0A4R5DLJ8"/>
<dbReference type="InterPro" id="IPR000182">
    <property type="entry name" value="GNAT_dom"/>
</dbReference>
<dbReference type="Pfam" id="PF00583">
    <property type="entry name" value="Acetyltransf_1"/>
    <property type="match status" value="1"/>
</dbReference>
<keyword evidence="5" id="KW-1185">Reference proteome</keyword>
<dbReference type="SUPFAM" id="SSF55729">
    <property type="entry name" value="Acyl-CoA N-acyltransferases (Nat)"/>
    <property type="match status" value="1"/>
</dbReference>
<evidence type="ECO:0000313" key="4">
    <source>
        <dbReference type="EMBL" id="TDE11523.1"/>
    </source>
</evidence>
<dbReference type="OrthoDB" id="9789603at2"/>
<dbReference type="InterPro" id="IPR016181">
    <property type="entry name" value="Acyl_CoA_acyltransferase"/>
</dbReference>
<dbReference type="PROSITE" id="PS51186">
    <property type="entry name" value="GNAT"/>
    <property type="match status" value="1"/>
</dbReference>
<reference evidence="4 5" key="1">
    <citation type="submission" date="2019-03" db="EMBL/GenBank/DDBJ databases">
        <title>Draft genome sequences of novel Actinobacteria.</title>
        <authorList>
            <person name="Sahin N."/>
            <person name="Ay H."/>
            <person name="Saygin H."/>
        </authorList>
    </citation>
    <scope>NUCLEOTIDE SEQUENCE [LARGE SCALE GENOMIC DNA]</scope>
    <source>
        <strain evidence="4 5">5K138</strain>
    </source>
</reference>
<dbReference type="Proteomes" id="UP000294739">
    <property type="component" value="Unassembled WGS sequence"/>
</dbReference>
<keyword evidence="1 4" id="KW-0808">Transferase</keyword>
<name>A0A4R5DLJ8_9ACTN</name>
<keyword evidence="2" id="KW-0012">Acyltransferase</keyword>
<gene>
    <name evidence="4" type="ORF">E1269_09475</name>
</gene>
<dbReference type="PANTHER" id="PTHR43877">
    <property type="entry name" value="AMINOALKYLPHOSPHONATE N-ACETYLTRANSFERASE-RELATED-RELATED"/>
    <property type="match status" value="1"/>
</dbReference>
<dbReference type="PANTHER" id="PTHR43877:SF2">
    <property type="entry name" value="AMINOALKYLPHOSPHONATE N-ACETYLTRANSFERASE-RELATED"/>
    <property type="match status" value="1"/>
</dbReference>
<evidence type="ECO:0000313" key="5">
    <source>
        <dbReference type="Proteomes" id="UP000294739"/>
    </source>
</evidence>
<proteinExistence type="predicted"/>
<protein>
    <submittedName>
        <fullName evidence="4">GNAT family N-acetyltransferase</fullName>
    </submittedName>
</protein>
<evidence type="ECO:0000256" key="1">
    <source>
        <dbReference type="ARBA" id="ARBA00022679"/>
    </source>
</evidence>
<dbReference type="AlphaFoldDB" id="A0A4R5DLJ8"/>
<dbReference type="CDD" id="cd04301">
    <property type="entry name" value="NAT_SF"/>
    <property type="match status" value="1"/>
</dbReference>
<evidence type="ECO:0000256" key="2">
    <source>
        <dbReference type="ARBA" id="ARBA00023315"/>
    </source>
</evidence>
<sequence>MLADDVLGKSRDAGTVDERYEQAFASIDADPRNHLIVGDDGGQVIACMQLTFIPGLGRHGAERCLVEAVRVHSDRRGTGVGWQLMAWAIERARARGCVMVQLTSAKTRVDAHRFYLRLGFVASHEGMKLAL</sequence>
<dbReference type="EMBL" id="SMKZ01000010">
    <property type="protein sequence ID" value="TDE11523.1"/>
    <property type="molecule type" value="Genomic_DNA"/>
</dbReference>
<evidence type="ECO:0000259" key="3">
    <source>
        <dbReference type="PROSITE" id="PS51186"/>
    </source>
</evidence>
<dbReference type="RefSeq" id="WP_131893810.1">
    <property type="nucleotide sequence ID" value="NZ_SMKZ01000010.1"/>
</dbReference>
<dbReference type="Gene3D" id="3.40.630.30">
    <property type="match status" value="1"/>
</dbReference>